<reference evidence="2 3" key="1">
    <citation type="journal article" date="2023" name="Plants (Basel)">
        <title>Bridging the Gap: Combining Genomics and Transcriptomics Approaches to Understand Stylosanthes scabra, an Orphan Legume from the Brazilian Caatinga.</title>
        <authorList>
            <person name="Ferreira-Neto J.R.C."/>
            <person name="da Silva M.D."/>
            <person name="Binneck E."/>
            <person name="de Melo N.F."/>
            <person name="da Silva R.H."/>
            <person name="de Melo A.L.T.M."/>
            <person name="Pandolfi V."/>
            <person name="Bustamante F.O."/>
            <person name="Brasileiro-Vidal A.C."/>
            <person name="Benko-Iseppon A.M."/>
        </authorList>
    </citation>
    <scope>NUCLEOTIDE SEQUENCE [LARGE SCALE GENOMIC DNA]</scope>
    <source>
        <tissue evidence="2">Leaves</tissue>
    </source>
</reference>
<name>A0ABU6Q7L7_9FABA</name>
<gene>
    <name evidence="2" type="ORF">PIB30_017500</name>
</gene>
<feature type="compositionally biased region" description="Basic and acidic residues" evidence="1">
    <location>
        <begin position="1"/>
        <end position="10"/>
    </location>
</feature>
<dbReference type="EMBL" id="JASCZI010000051">
    <property type="protein sequence ID" value="MED6107799.1"/>
    <property type="molecule type" value="Genomic_DNA"/>
</dbReference>
<evidence type="ECO:0000313" key="2">
    <source>
        <dbReference type="EMBL" id="MED6107799.1"/>
    </source>
</evidence>
<accession>A0ABU6Q7L7</accession>
<protein>
    <submittedName>
        <fullName evidence="2">Uncharacterized protein</fullName>
    </submittedName>
</protein>
<evidence type="ECO:0000256" key="1">
    <source>
        <dbReference type="SAM" id="MobiDB-lite"/>
    </source>
</evidence>
<organism evidence="2 3">
    <name type="scientific">Stylosanthes scabra</name>
    <dbReference type="NCBI Taxonomy" id="79078"/>
    <lineage>
        <taxon>Eukaryota</taxon>
        <taxon>Viridiplantae</taxon>
        <taxon>Streptophyta</taxon>
        <taxon>Embryophyta</taxon>
        <taxon>Tracheophyta</taxon>
        <taxon>Spermatophyta</taxon>
        <taxon>Magnoliopsida</taxon>
        <taxon>eudicotyledons</taxon>
        <taxon>Gunneridae</taxon>
        <taxon>Pentapetalae</taxon>
        <taxon>rosids</taxon>
        <taxon>fabids</taxon>
        <taxon>Fabales</taxon>
        <taxon>Fabaceae</taxon>
        <taxon>Papilionoideae</taxon>
        <taxon>50 kb inversion clade</taxon>
        <taxon>dalbergioids sensu lato</taxon>
        <taxon>Dalbergieae</taxon>
        <taxon>Pterocarpus clade</taxon>
        <taxon>Stylosanthes</taxon>
    </lineage>
</organism>
<sequence>MEEEKGKRGEVAPTKGNHHTAVPESGIRERQNGTHMTHPSYTDIYNLLSLSFSHLCTWGCVTINVPQGFNQLMETTSCCRRRREEIFIYCVGSMEQEGIISSKKGFTQVSTMFPSSQLV</sequence>
<comment type="caution">
    <text evidence="2">The sequence shown here is derived from an EMBL/GenBank/DDBJ whole genome shotgun (WGS) entry which is preliminary data.</text>
</comment>
<keyword evidence="3" id="KW-1185">Reference proteome</keyword>
<evidence type="ECO:0000313" key="3">
    <source>
        <dbReference type="Proteomes" id="UP001341840"/>
    </source>
</evidence>
<feature type="region of interest" description="Disordered" evidence="1">
    <location>
        <begin position="1"/>
        <end position="35"/>
    </location>
</feature>
<dbReference type="Proteomes" id="UP001341840">
    <property type="component" value="Unassembled WGS sequence"/>
</dbReference>
<proteinExistence type="predicted"/>